<reference evidence="4" key="1">
    <citation type="submission" date="2017-09" db="EMBL/GenBank/DDBJ databases">
        <title>Depth-based differentiation of microbial function through sediment-hosted aquifers and enrichment of novel symbionts in the deep terrestrial subsurface.</title>
        <authorList>
            <person name="Probst A.J."/>
            <person name="Ladd B."/>
            <person name="Jarett J.K."/>
            <person name="Geller-Mcgrath D.E."/>
            <person name="Sieber C.M.K."/>
            <person name="Emerson J.B."/>
            <person name="Anantharaman K."/>
            <person name="Thomas B.C."/>
            <person name="Malmstrom R."/>
            <person name="Stieglmeier M."/>
            <person name="Klingl A."/>
            <person name="Woyke T."/>
            <person name="Ryan C.M."/>
            <person name="Banfield J.F."/>
        </authorList>
    </citation>
    <scope>NUCLEOTIDE SEQUENCE [LARGE SCALE GENOMIC DNA]</scope>
</reference>
<comment type="similarity">
    <text evidence="1">Belongs to the UPF0213 family.</text>
</comment>
<dbReference type="InterPro" id="IPR050190">
    <property type="entry name" value="UPF0213_domain"/>
</dbReference>
<dbReference type="PROSITE" id="PS50164">
    <property type="entry name" value="GIY_YIG"/>
    <property type="match status" value="1"/>
</dbReference>
<name>A0A2M6XDJ9_9BACT</name>
<evidence type="ECO:0000313" key="4">
    <source>
        <dbReference type="Proteomes" id="UP000228996"/>
    </source>
</evidence>
<protein>
    <submittedName>
        <fullName evidence="3">Excinuclease ABC subunit C</fullName>
    </submittedName>
</protein>
<evidence type="ECO:0000256" key="1">
    <source>
        <dbReference type="ARBA" id="ARBA00007435"/>
    </source>
</evidence>
<feature type="domain" description="GIY-YIG" evidence="2">
    <location>
        <begin position="3"/>
        <end position="78"/>
    </location>
</feature>
<dbReference type="EMBL" id="PEYO01000007">
    <property type="protein sequence ID" value="PIU03760.1"/>
    <property type="molecule type" value="Genomic_DNA"/>
</dbReference>
<dbReference type="CDD" id="cd10449">
    <property type="entry name" value="GIY-YIG_SLX1_like"/>
    <property type="match status" value="1"/>
</dbReference>
<dbReference type="Pfam" id="PF01541">
    <property type="entry name" value="GIY-YIG"/>
    <property type="match status" value="1"/>
</dbReference>
<dbReference type="SUPFAM" id="SSF82771">
    <property type="entry name" value="GIY-YIG endonuclease"/>
    <property type="match status" value="1"/>
</dbReference>
<proteinExistence type="inferred from homology"/>
<gene>
    <name evidence="3" type="ORF">COT44_01645</name>
</gene>
<organism evidence="3 4">
    <name type="scientific">Candidatus Shapirobacteria bacterium CG08_land_8_20_14_0_20_39_18</name>
    <dbReference type="NCBI Taxonomy" id="1974883"/>
    <lineage>
        <taxon>Bacteria</taxon>
        <taxon>Candidatus Shapironibacteriota</taxon>
    </lineage>
</organism>
<accession>A0A2M6XDJ9</accession>
<evidence type="ECO:0000313" key="3">
    <source>
        <dbReference type="EMBL" id="PIU03760.1"/>
    </source>
</evidence>
<evidence type="ECO:0000259" key="2">
    <source>
        <dbReference type="PROSITE" id="PS50164"/>
    </source>
</evidence>
<dbReference type="PANTHER" id="PTHR34477:SF5">
    <property type="entry name" value="BSL5627 PROTEIN"/>
    <property type="match status" value="1"/>
</dbReference>
<comment type="caution">
    <text evidence="3">The sequence shown here is derived from an EMBL/GenBank/DDBJ whole genome shotgun (WGS) entry which is preliminary data.</text>
</comment>
<dbReference type="PANTHER" id="PTHR34477">
    <property type="entry name" value="UPF0213 PROTEIN YHBQ"/>
    <property type="match status" value="1"/>
</dbReference>
<sequence length="82" mass="9736">MGKFYYTYVLKSKQDGFLYIGWTDDLRRRLALHNTGKVESTRGRRPMYLVYYEACLSKEKAISREKTLKTGFGRKFINSRVQ</sequence>
<dbReference type="InterPro" id="IPR000305">
    <property type="entry name" value="GIY-YIG_endonuc"/>
</dbReference>
<dbReference type="Proteomes" id="UP000228996">
    <property type="component" value="Unassembled WGS sequence"/>
</dbReference>
<dbReference type="AlphaFoldDB" id="A0A2M6XDJ9"/>
<dbReference type="Gene3D" id="3.40.1440.10">
    <property type="entry name" value="GIY-YIG endonuclease"/>
    <property type="match status" value="1"/>
</dbReference>
<dbReference type="InterPro" id="IPR035901">
    <property type="entry name" value="GIY-YIG_endonuc_sf"/>
</dbReference>